<evidence type="ECO:0000313" key="3">
    <source>
        <dbReference type="EMBL" id="PSK94429.1"/>
    </source>
</evidence>
<keyword evidence="4" id="KW-1185">Reference proteome</keyword>
<dbReference type="AlphaFoldDB" id="A0A2P8DB48"/>
<organism evidence="3 4">
    <name type="scientific">Taibaiella chishuiensis</name>
    <dbReference type="NCBI Taxonomy" id="1434707"/>
    <lineage>
        <taxon>Bacteria</taxon>
        <taxon>Pseudomonadati</taxon>
        <taxon>Bacteroidota</taxon>
        <taxon>Chitinophagia</taxon>
        <taxon>Chitinophagales</taxon>
        <taxon>Chitinophagaceae</taxon>
        <taxon>Taibaiella</taxon>
    </lineage>
</organism>
<evidence type="ECO:0000256" key="1">
    <source>
        <dbReference type="ARBA" id="ARBA00022729"/>
    </source>
</evidence>
<dbReference type="SUPFAM" id="SSF53850">
    <property type="entry name" value="Periplasmic binding protein-like II"/>
    <property type="match status" value="1"/>
</dbReference>
<feature type="domain" description="PBP" evidence="2">
    <location>
        <begin position="33"/>
        <end position="282"/>
    </location>
</feature>
<gene>
    <name evidence="3" type="ORF">B0I18_101585</name>
</gene>
<dbReference type="InterPro" id="IPR024370">
    <property type="entry name" value="PBP_domain"/>
</dbReference>
<dbReference type="Proteomes" id="UP000240572">
    <property type="component" value="Unassembled WGS sequence"/>
</dbReference>
<keyword evidence="1" id="KW-0732">Signal</keyword>
<evidence type="ECO:0000313" key="4">
    <source>
        <dbReference type="Proteomes" id="UP000240572"/>
    </source>
</evidence>
<comment type="caution">
    <text evidence="3">The sequence shown here is derived from an EMBL/GenBank/DDBJ whole genome shotgun (WGS) entry which is preliminary data.</text>
</comment>
<name>A0A2P8DB48_9BACT</name>
<sequence>MALRTYFFSGIAALGLGFFMISCNNGKAIKEEPAETTQKGNISITVDESFKPVIEQELKVFDSSFPDATIRVQYKPENQCIEDLFKDSARLILTTRDLSTQEKETMKSNGIKIKSLPVAMDAIAVIVHPNSPDSLMTLGQLRTVLQGTFSRPYTIVFDNQQSGTVRYMMDSLIPGQKLSSKSYAVKDNASVIKYVTENENSLGIVGVSHVYDPEDSDINGVGKFRKGIRVVSLMDDSTGKFYEPYQAYIALKKYPLRRSLYFVSRESWQGLGTGFINFLCSEPGQLIFSKARLVPLRVQLRIREAEIKP</sequence>
<proteinExistence type="predicted"/>
<dbReference type="PROSITE" id="PS51257">
    <property type="entry name" value="PROKAR_LIPOPROTEIN"/>
    <property type="match status" value="1"/>
</dbReference>
<accession>A0A2P8DB48</accession>
<dbReference type="InterPro" id="IPR050811">
    <property type="entry name" value="Phosphate_ABC_transporter"/>
</dbReference>
<protein>
    <submittedName>
        <fullName evidence="3">Phosphate ABC transporter substrate-binding protein (PhoT family)</fullName>
    </submittedName>
</protein>
<evidence type="ECO:0000259" key="2">
    <source>
        <dbReference type="Pfam" id="PF12849"/>
    </source>
</evidence>
<dbReference type="PANTHER" id="PTHR30570">
    <property type="entry name" value="PERIPLASMIC PHOSPHATE BINDING COMPONENT OF PHOSPHATE ABC TRANSPORTER"/>
    <property type="match status" value="1"/>
</dbReference>
<dbReference type="PANTHER" id="PTHR30570:SF1">
    <property type="entry name" value="PHOSPHATE-BINDING PROTEIN PSTS"/>
    <property type="match status" value="1"/>
</dbReference>
<reference evidence="3 4" key="1">
    <citation type="submission" date="2018-03" db="EMBL/GenBank/DDBJ databases">
        <title>Genomic Encyclopedia of Type Strains, Phase III (KMG-III): the genomes of soil and plant-associated and newly described type strains.</title>
        <authorList>
            <person name="Whitman W."/>
        </authorList>
    </citation>
    <scope>NUCLEOTIDE SEQUENCE [LARGE SCALE GENOMIC DNA]</scope>
    <source>
        <strain evidence="3 4">CGMCC 1.12700</strain>
    </source>
</reference>
<dbReference type="Pfam" id="PF12849">
    <property type="entry name" value="PBP_like_2"/>
    <property type="match status" value="1"/>
</dbReference>
<dbReference type="EMBL" id="PYGD01000001">
    <property type="protein sequence ID" value="PSK94429.1"/>
    <property type="molecule type" value="Genomic_DNA"/>
</dbReference>
<dbReference type="Gene3D" id="3.40.190.10">
    <property type="entry name" value="Periplasmic binding protein-like II"/>
    <property type="match status" value="2"/>
</dbReference>